<dbReference type="GO" id="GO:0005886">
    <property type="term" value="C:plasma membrane"/>
    <property type="evidence" value="ECO:0007669"/>
    <property type="project" value="UniProtKB-SubCell"/>
</dbReference>
<gene>
    <name evidence="10" type="ORF">AGR7A_pAt20297</name>
</gene>
<keyword evidence="5 8" id="KW-0812">Transmembrane</keyword>
<evidence type="ECO:0000313" key="10">
    <source>
        <dbReference type="EMBL" id="CVI63603.1"/>
    </source>
</evidence>
<dbReference type="PANTHER" id="PTHR42929:SF5">
    <property type="entry name" value="ABC TRANSPORTER PERMEASE PROTEIN"/>
    <property type="match status" value="1"/>
</dbReference>
<evidence type="ECO:0000256" key="8">
    <source>
        <dbReference type="RuleBase" id="RU363032"/>
    </source>
</evidence>
<organism evidence="10 11">
    <name type="scientific">Agrobacterium deltaense NCPPB 1641</name>
    <dbReference type="NCBI Taxonomy" id="1183425"/>
    <lineage>
        <taxon>Bacteria</taxon>
        <taxon>Pseudomonadati</taxon>
        <taxon>Pseudomonadota</taxon>
        <taxon>Alphaproteobacteria</taxon>
        <taxon>Hyphomicrobiales</taxon>
        <taxon>Rhizobiaceae</taxon>
        <taxon>Rhizobium/Agrobacterium group</taxon>
        <taxon>Agrobacterium</taxon>
    </lineage>
</organism>
<feature type="transmembrane region" description="Helical" evidence="8">
    <location>
        <begin position="225"/>
        <end position="247"/>
    </location>
</feature>
<dbReference type="Gene3D" id="1.10.3720.10">
    <property type="entry name" value="MetI-like"/>
    <property type="match status" value="1"/>
</dbReference>
<feature type="transmembrane region" description="Helical" evidence="8">
    <location>
        <begin position="86"/>
        <end position="106"/>
    </location>
</feature>
<protein>
    <submittedName>
        <fullName evidence="10">Spermidine/putrescine transport system permease protein PotB</fullName>
    </submittedName>
</protein>
<dbReference type="GO" id="GO:0055085">
    <property type="term" value="P:transmembrane transport"/>
    <property type="evidence" value="ECO:0007669"/>
    <property type="project" value="InterPro"/>
</dbReference>
<feature type="transmembrane region" description="Helical" evidence="8">
    <location>
        <begin position="267"/>
        <end position="293"/>
    </location>
</feature>
<keyword evidence="7 8" id="KW-0472">Membrane</keyword>
<dbReference type="Pfam" id="PF00528">
    <property type="entry name" value="BPD_transp_1"/>
    <property type="match status" value="1"/>
</dbReference>
<evidence type="ECO:0000259" key="9">
    <source>
        <dbReference type="PROSITE" id="PS50928"/>
    </source>
</evidence>
<keyword evidence="3 8" id="KW-0813">Transport</keyword>
<evidence type="ECO:0000256" key="1">
    <source>
        <dbReference type="ARBA" id="ARBA00004651"/>
    </source>
</evidence>
<feature type="transmembrane region" description="Helical" evidence="8">
    <location>
        <begin position="118"/>
        <end position="141"/>
    </location>
</feature>
<dbReference type="InterPro" id="IPR035906">
    <property type="entry name" value="MetI-like_sf"/>
</dbReference>
<dbReference type="CDD" id="cd06261">
    <property type="entry name" value="TM_PBP2"/>
    <property type="match status" value="1"/>
</dbReference>
<dbReference type="PANTHER" id="PTHR42929">
    <property type="entry name" value="INNER MEMBRANE ABC TRANSPORTER PERMEASE PROTEIN YDCU-RELATED-RELATED"/>
    <property type="match status" value="1"/>
</dbReference>
<sequence>MSQVELASQPVVATPAGRAGQNRVRLLLIGPPLIYYIFLLAIPFASVVALGFATRSDTGLFDLIFTWSNYAVVLTDPFYWKIGWTTLRLSIVTTLICLVLAYPVAYRLAGLSMRARKIFLILLMFPLLLSTIIRVYGWMVILGRRGLLNQSLIELGLLSRPVSFLQTEWTVIVGLVSILIPYAVINIMNALATIDPMYKEAAAIHSASPFKVFVHVTFPLSRPGIVSGGLIIFSLTMGTYLVSLLLGGPGVKMFGNVVFDSINGFNWPLGAAVSAVLVLITLVTTSAFSRLLATPNMVR</sequence>
<keyword evidence="4" id="KW-1003">Cell membrane</keyword>
<dbReference type="Proteomes" id="UP000192140">
    <property type="component" value="Unassembled WGS sequence"/>
</dbReference>
<dbReference type="AlphaFoldDB" id="A0A1S7U9P8"/>
<evidence type="ECO:0000256" key="3">
    <source>
        <dbReference type="ARBA" id="ARBA00022448"/>
    </source>
</evidence>
<reference evidence="10" key="1">
    <citation type="submission" date="2016-01" db="EMBL/GenBank/DDBJ databases">
        <authorList>
            <person name="Regsiter A."/>
            <person name="william w."/>
        </authorList>
    </citation>
    <scope>NUCLEOTIDE SEQUENCE</scope>
    <source>
        <strain evidence="10">NCPPB 1641</strain>
    </source>
</reference>
<evidence type="ECO:0000256" key="5">
    <source>
        <dbReference type="ARBA" id="ARBA00022692"/>
    </source>
</evidence>
<comment type="subcellular location">
    <subcellularLocation>
        <location evidence="1 8">Cell membrane</location>
        <topology evidence="1 8">Multi-pass membrane protein</topology>
    </subcellularLocation>
</comment>
<dbReference type="InterPro" id="IPR000515">
    <property type="entry name" value="MetI-like"/>
</dbReference>
<dbReference type="EMBL" id="FCNP01000049">
    <property type="protein sequence ID" value="CVI63603.1"/>
    <property type="molecule type" value="Genomic_DNA"/>
</dbReference>
<evidence type="ECO:0000256" key="2">
    <source>
        <dbReference type="ARBA" id="ARBA00007069"/>
    </source>
</evidence>
<dbReference type="SUPFAM" id="SSF161098">
    <property type="entry name" value="MetI-like"/>
    <property type="match status" value="1"/>
</dbReference>
<evidence type="ECO:0000256" key="6">
    <source>
        <dbReference type="ARBA" id="ARBA00022989"/>
    </source>
</evidence>
<comment type="similarity">
    <text evidence="2">Belongs to the binding-protein-dependent transport system permease family. CysTW subfamily.</text>
</comment>
<accession>A0A1S7U9P8</accession>
<feature type="transmembrane region" description="Helical" evidence="8">
    <location>
        <begin position="33"/>
        <end position="53"/>
    </location>
</feature>
<dbReference type="RefSeq" id="WP_162936156.1">
    <property type="nucleotide sequence ID" value="NZ_LT009777.1"/>
</dbReference>
<name>A0A1S7U9P8_9HYPH</name>
<evidence type="ECO:0000256" key="7">
    <source>
        <dbReference type="ARBA" id="ARBA00023136"/>
    </source>
</evidence>
<keyword evidence="11" id="KW-1185">Reference proteome</keyword>
<feature type="domain" description="ABC transmembrane type-1" evidence="9">
    <location>
        <begin position="83"/>
        <end position="288"/>
    </location>
</feature>
<evidence type="ECO:0000256" key="4">
    <source>
        <dbReference type="ARBA" id="ARBA00022475"/>
    </source>
</evidence>
<keyword evidence="6 8" id="KW-1133">Transmembrane helix</keyword>
<proteinExistence type="inferred from homology"/>
<feature type="transmembrane region" description="Helical" evidence="8">
    <location>
        <begin position="169"/>
        <end position="191"/>
    </location>
</feature>
<dbReference type="PROSITE" id="PS50928">
    <property type="entry name" value="ABC_TM1"/>
    <property type="match status" value="1"/>
</dbReference>
<comment type="caution">
    <text evidence="10">The sequence shown here is derived from an EMBL/GenBank/DDBJ whole genome shotgun (WGS) entry which is preliminary data.</text>
</comment>
<evidence type="ECO:0000313" key="11">
    <source>
        <dbReference type="Proteomes" id="UP000192140"/>
    </source>
</evidence>